<sequence>MRFIEYQTEVDQYDSDVPPYGLPGDEQTAQGMLLYQGSLGLSGTAGLLAVDASQVMAAGGHVTDETGEAIVRHLGEVLRQVARIATRVGVTLDEVAATDITTLRDDIG</sequence>
<accession>A0A222ZIY7</accession>
<proteinExistence type="predicted"/>
<dbReference type="GeneID" id="65071762"/>
<evidence type="ECO:0000313" key="2">
    <source>
        <dbReference type="Proteomes" id="UP000225544"/>
    </source>
</evidence>
<dbReference type="RefSeq" id="YP_010082758.1">
    <property type="nucleotide sequence ID" value="NC_055034.1"/>
</dbReference>
<reference evidence="2" key="1">
    <citation type="submission" date="2017-05" db="EMBL/GenBank/DDBJ databases">
        <authorList>
            <person name="Aguayo I.A."/>
            <person name="Haubrich L.A."/>
            <person name="Lawand A."/>
            <person name="Nayek S."/>
            <person name="Syed N."/>
            <person name="Wagner P.E."/>
            <person name="Donegan-Quick R."/>
            <person name="Kim T."/>
            <person name="Visi D.K."/>
            <person name="Allen M.S."/>
            <person name="Hughes L.E."/>
            <person name="Stoner T.H."/>
            <person name="Garlena R.A."/>
            <person name="Russell D.A."/>
            <person name="Pope W.H."/>
            <person name="Jacobs-Sera D."/>
            <person name="Hatfull G.F."/>
        </authorList>
    </citation>
    <scope>NUCLEOTIDE SEQUENCE [LARGE SCALE GENOMIC DNA]</scope>
</reference>
<gene>
    <name evidence="1" type="primary">50</name>
    <name evidence="1" type="ORF">SEA_WHEELBITE_50</name>
</gene>
<evidence type="ECO:0000313" key="1">
    <source>
        <dbReference type="EMBL" id="ASR84141.1"/>
    </source>
</evidence>
<protein>
    <submittedName>
        <fullName evidence="1">Uncharacterized protein</fullName>
    </submittedName>
</protein>
<dbReference type="KEGG" id="vg:65071762"/>
<dbReference type="Proteomes" id="UP000225544">
    <property type="component" value="Segment"/>
</dbReference>
<organism evidence="1 2">
    <name type="scientific">Arthrobacter phage Wheelbite</name>
    <dbReference type="NCBI Taxonomy" id="2015873"/>
    <lineage>
        <taxon>Viruses</taxon>
        <taxon>Duplodnaviria</taxon>
        <taxon>Heunggongvirae</taxon>
        <taxon>Uroviricota</taxon>
        <taxon>Caudoviricetes</taxon>
        <taxon>Laroyevirus</taxon>
        <taxon>Laroyevirus wheelbite</taxon>
    </lineage>
</organism>
<keyword evidence="2" id="KW-1185">Reference proteome</keyword>
<dbReference type="EMBL" id="MF140434">
    <property type="protein sequence ID" value="ASR84141.1"/>
    <property type="molecule type" value="Genomic_DNA"/>
</dbReference>
<name>A0A222ZIY7_9CAUD</name>